<proteinExistence type="predicted"/>
<gene>
    <name evidence="2" type="ORF">AVDCRST_MAG34-1298</name>
</gene>
<name>A0A6J4M342_9ACTN</name>
<evidence type="ECO:0000256" key="1">
    <source>
        <dbReference type="SAM" id="MobiDB-lite"/>
    </source>
</evidence>
<reference evidence="2" key="1">
    <citation type="submission" date="2020-02" db="EMBL/GenBank/DDBJ databases">
        <authorList>
            <person name="Meier V. D."/>
        </authorList>
    </citation>
    <scope>NUCLEOTIDE SEQUENCE</scope>
    <source>
        <strain evidence="2">AVDCRST_MAG34</strain>
    </source>
</reference>
<evidence type="ECO:0000313" key="2">
    <source>
        <dbReference type="EMBL" id="CAA9346812.1"/>
    </source>
</evidence>
<feature type="compositionally biased region" description="Basic and acidic residues" evidence="1">
    <location>
        <begin position="47"/>
        <end position="74"/>
    </location>
</feature>
<sequence>VGARQVAQAGPGRPLRERASGVGARRHPAAATRRGGAAGQRLHRAAGARDRRRAGVDRRTDRVVRRGLEPRPDGRGGPQRLADRRLRAAPRRRRPRRRRGQRGGHPGPRALHRRVAGVRQRGPEQHSAQQGRPPATTGPVL</sequence>
<feature type="non-terminal residue" evidence="2">
    <location>
        <position position="141"/>
    </location>
</feature>
<dbReference type="AlphaFoldDB" id="A0A6J4M342"/>
<feature type="non-terminal residue" evidence="2">
    <location>
        <position position="1"/>
    </location>
</feature>
<organism evidence="2">
    <name type="scientific">uncultured Nocardioidaceae bacterium</name>
    <dbReference type="NCBI Taxonomy" id="253824"/>
    <lineage>
        <taxon>Bacteria</taxon>
        <taxon>Bacillati</taxon>
        <taxon>Actinomycetota</taxon>
        <taxon>Actinomycetes</taxon>
        <taxon>Propionibacteriales</taxon>
        <taxon>Nocardioidaceae</taxon>
        <taxon>environmental samples</taxon>
    </lineage>
</organism>
<protein>
    <submittedName>
        <fullName evidence="2">Transcription termination protein NusB</fullName>
    </submittedName>
</protein>
<feature type="compositionally biased region" description="Basic residues" evidence="1">
    <location>
        <begin position="87"/>
        <end position="102"/>
    </location>
</feature>
<feature type="region of interest" description="Disordered" evidence="1">
    <location>
        <begin position="1"/>
        <end position="141"/>
    </location>
</feature>
<accession>A0A6J4M342</accession>
<dbReference type="EMBL" id="CADCUI010000029">
    <property type="protein sequence ID" value="CAA9346812.1"/>
    <property type="molecule type" value="Genomic_DNA"/>
</dbReference>